<dbReference type="GO" id="GO:0016787">
    <property type="term" value="F:hydrolase activity"/>
    <property type="evidence" value="ECO:0007669"/>
    <property type="project" value="UniProtKB-KW"/>
</dbReference>
<feature type="domain" description="DDE Tnp4" evidence="8">
    <location>
        <begin position="172"/>
        <end position="338"/>
    </location>
</feature>
<keyword evidence="7" id="KW-0539">Nucleus</keyword>
<evidence type="ECO:0000256" key="2">
    <source>
        <dbReference type="ARBA" id="ARBA00004123"/>
    </source>
</evidence>
<evidence type="ECO:0000256" key="4">
    <source>
        <dbReference type="ARBA" id="ARBA00022722"/>
    </source>
</evidence>
<accession>A0A6G0VNR7</accession>
<dbReference type="GO" id="GO:0004518">
    <property type="term" value="F:nuclease activity"/>
    <property type="evidence" value="ECO:0007669"/>
    <property type="project" value="UniProtKB-KW"/>
</dbReference>
<dbReference type="Proteomes" id="UP000478052">
    <property type="component" value="Unassembled WGS sequence"/>
</dbReference>
<dbReference type="InterPro" id="IPR045249">
    <property type="entry name" value="HARBI1-like"/>
</dbReference>
<reference evidence="9 10" key="1">
    <citation type="submission" date="2019-08" db="EMBL/GenBank/DDBJ databases">
        <title>Whole genome of Aphis craccivora.</title>
        <authorList>
            <person name="Voronova N.V."/>
            <person name="Shulinski R.S."/>
            <person name="Bandarenka Y.V."/>
            <person name="Zhorov D.G."/>
            <person name="Warner D."/>
        </authorList>
    </citation>
    <scope>NUCLEOTIDE SEQUENCE [LARGE SCALE GENOMIC DNA]</scope>
    <source>
        <strain evidence="9">180601</strain>
        <tissue evidence="9">Whole Body</tissue>
    </source>
</reference>
<comment type="caution">
    <text evidence="9">The sequence shown here is derived from an EMBL/GenBank/DDBJ whole genome shotgun (WGS) entry which is preliminary data.</text>
</comment>
<evidence type="ECO:0000256" key="3">
    <source>
        <dbReference type="ARBA" id="ARBA00006958"/>
    </source>
</evidence>
<organism evidence="9 10">
    <name type="scientific">Aphis craccivora</name>
    <name type="common">Cowpea aphid</name>
    <dbReference type="NCBI Taxonomy" id="307492"/>
    <lineage>
        <taxon>Eukaryota</taxon>
        <taxon>Metazoa</taxon>
        <taxon>Ecdysozoa</taxon>
        <taxon>Arthropoda</taxon>
        <taxon>Hexapoda</taxon>
        <taxon>Insecta</taxon>
        <taxon>Pterygota</taxon>
        <taxon>Neoptera</taxon>
        <taxon>Paraneoptera</taxon>
        <taxon>Hemiptera</taxon>
        <taxon>Sternorrhyncha</taxon>
        <taxon>Aphidomorpha</taxon>
        <taxon>Aphidoidea</taxon>
        <taxon>Aphididae</taxon>
        <taxon>Aphidini</taxon>
        <taxon>Aphis</taxon>
        <taxon>Aphis</taxon>
    </lineage>
</organism>
<dbReference type="OrthoDB" id="6594974at2759"/>
<evidence type="ECO:0000256" key="5">
    <source>
        <dbReference type="ARBA" id="ARBA00022723"/>
    </source>
</evidence>
<evidence type="ECO:0000256" key="6">
    <source>
        <dbReference type="ARBA" id="ARBA00022801"/>
    </source>
</evidence>
<sequence length="401" mass="46388">MIIDLLEEEEEEDNLFLRNYLNPNKRKPTNVLFNNRVSEGYFEILINRHLIENETKFREFFRINHNQFNFILSLVEFDLTKQPSNRVKTPISAAEKLAITLRYMATGESFRSLSFGFRVCHSYISKIVQQTLAVLKTKLVPIFIPNPSTIDFKSKAAEFSCKWNFPNCILAIDGKHIRIRSPNNSGSLFYNYKDFFSIVLLAMVDANYKFIVVDIGSYGKEGDSGIFLKSVMGKQVLNGSFGFPEDCVLPGSDIVVPHVIVGDEAFRLHRHIMKPYTKQASRNDVTKKTFNYRLSRARRVTENAFGLLSQIFRVFYHPINIETLTCDNLIWVACCLHNMLRDGYLEKHKRPFYDHDKDQPTPTDNMLSLSRGGGYANIEGFEVRELFKTYFNREGSVPWGF</sequence>
<evidence type="ECO:0000256" key="1">
    <source>
        <dbReference type="ARBA" id="ARBA00001968"/>
    </source>
</evidence>
<dbReference type="InterPro" id="IPR027806">
    <property type="entry name" value="HARBI1_dom"/>
</dbReference>
<comment type="similarity">
    <text evidence="3">Belongs to the HARBI1 family.</text>
</comment>
<dbReference type="GO" id="GO:0046872">
    <property type="term" value="F:metal ion binding"/>
    <property type="evidence" value="ECO:0007669"/>
    <property type="project" value="UniProtKB-KW"/>
</dbReference>
<comment type="subcellular location">
    <subcellularLocation>
        <location evidence="2">Nucleus</location>
    </subcellularLocation>
</comment>
<dbReference type="GO" id="GO:0005634">
    <property type="term" value="C:nucleus"/>
    <property type="evidence" value="ECO:0007669"/>
    <property type="project" value="UniProtKB-SubCell"/>
</dbReference>
<dbReference type="PANTHER" id="PTHR22930">
    <property type="match status" value="1"/>
</dbReference>
<evidence type="ECO:0000313" key="9">
    <source>
        <dbReference type="EMBL" id="KAF0703461.1"/>
    </source>
</evidence>
<proteinExistence type="inferred from homology"/>
<comment type="cofactor">
    <cofactor evidence="1">
        <name>a divalent metal cation</name>
        <dbReference type="ChEBI" id="CHEBI:60240"/>
    </cofactor>
</comment>
<evidence type="ECO:0000313" key="10">
    <source>
        <dbReference type="Proteomes" id="UP000478052"/>
    </source>
</evidence>
<dbReference type="EMBL" id="VUJU01013888">
    <property type="protein sequence ID" value="KAF0703461.1"/>
    <property type="molecule type" value="Genomic_DNA"/>
</dbReference>
<keyword evidence="4" id="KW-0540">Nuclease</keyword>
<keyword evidence="5" id="KW-0479">Metal-binding</keyword>
<keyword evidence="10" id="KW-1185">Reference proteome</keyword>
<evidence type="ECO:0000259" key="8">
    <source>
        <dbReference type="Pfam" id="PF13359"/>
    </source>
</evidence>
<evidence type="ECO:0000256" key="7">
    <source>
        <dbReference type="ARBA" id="ARBA00023242"/>
    </source>
</evidence>
<dbReference type="AlphaFoldDB" id="A0A6G0VNR7"/>
<protein>
    <submittedName>
        <fullName evidence="9">Protein ANTAGONIST OF LIKE HETEROCHROMATIN PROTEIN 1-like</fullName>
    </submittedName>
</protein>
<name>A0A6G0VNR7_APHCR</name>
<gene>
    <name evidence="9" type="ORF">FWK35_00035526</name>
</gene>
<keyword evidence="6" id="KW-0378">Hydrolase</keyword>
<dbReference type="PANTHER" id="PTHR22930:SF269">
    <property type="entry name" value="NUCLEASE HARBI1-LIKE PROTEIN"/>
    <property type="match status" value="1"/>
</dbReference>
<dbReference type="Pfam" id="PF13359">
    <property type="entry name" value="DDE_Tnp_4"/>
    <property type="match status" value="1"/>
</dbReference>